<dbReference type="OrthoDB" id="2564054at2759"/>
<dbReference type="GeneID" id="36393052"/>
<dbReference type="VEuPathDB" id="FungiDB:CNJ00585"/>
<protein>
    <submittedName>
        <fullName evidence="1">Uncharacterized protein</fullName>
    </submittedName>
</protein>
<reference evidence="1 2" key="1">
    <citation type="journal article" date="2005" name="Science">
        <title>The genome of the basidiomycetous yeast and human pathogen Cryptococcus neoformans.</title>
        <authorList>
            <person name="Loftus B.J."/>
            <person name="Fung E."/>
            <person name="Roncaglia P."/>
            <person name="Rowley D."/>
            <person name="Amedeo P."/>
            <person name="Bruno D."/>
            <person name="Vamathevan J."/>
            <person name="Miranda M."/>
            <person name="Anderson I.J."/>
            <person name="Fraser J.A."/>
            <person name="Allen J.E."/>
            <person name="Bosdet I.E."/>
            <person name="Brent M.R."/>
            <person name="Chiu R."/>
            <person name="Doering T.L."/>
            <person name="Donlin M.J."/>
            <person name="D'Souza C.A."/>
            <person name="Fox D.S."/>
            <person name="Grinberg V."/>
            <person name="Fu J."/>
            <person name="Fukushima M."/>
            <person name="Haas B.J."/>
            <person name="Huang J.C."/>
            <person name="Janbon G."/>
            <person name="Jones S.J."/>
            <person name="Koo H.L."/>
            <person name="Krzywinski M.I."/>
            <person name="Kwon-Chung J.K."/>
            <person name="Lengeler K.B."/>
            <person name="Maiti R."/>
            <person name="Marra M.A."/>
            <person name="Marra R.E."/>
            <person name="Mathewson C.A."/>
            <person name="Mitchell T.G."/>
            <person name="Pertea M."/>
            <person name="Riggs F.R."/>
            <person name="Salzberg S.L."/>
            <person name="Schein J.E."/>
            <person name="Shvartsbeyn A."/>
            <person name="Shin H."/>
            <person name="Shumway M."/>
            <person name="Specht C.A."/>
            <person name="Suh B.B."/>
            <person name="Tenney A."/>
            <person name="Utterback T.R."/>
            <person name="Wickes B.L."/>
            <person name="Wortman J.R."/>
            <person name="Wye N.H."/>
            <person name="Kronstad J.W."/>
            <person name="Lodge J.K."/>
            <person name="Heitman J."/>
            <person name="Davis R.W."/>
            <person name="Fraser C.M."/>
            <person name="Hyman R.W."/>
        </authorList>
    </citation>
    <scope>NUCLEOTIDE SEQUENCE [LARGE SCALE GENOMIC DNA]</scope>
    <source>
        <strain evidence="2">JEC21 / ATCC MYA-565</strain>
    </source>
</reference>
<evidence type="ECO:0000313" key="2">
    <source>
        <dbReference type="Proteomes" id="UP000002149"/>
    </source>
</evidence>
<name>A0A0S2LIZ3_CRYD1</name>
<dbReference type="PROSITE" id="PS51257">
    <property type="entry name" value="PROKAR_LIPOPROTEIN"/>
    <property type="match status" value="1"/>
</dbReference>
<dbReference type="EMBL" id="AE017350">
    <property type="protein sequence ID" value="ALO60895.1"/>
    <property type="molecule type" value="Genomic_DNA"/>
</dbReference>
<dbReference type="PaxDb" id="214684-A0A0S2LIZ3"/>
<dbReference type="RefSeq" id="XP_024514434.1">
    <property type="nucleotide sequence ID" value="XM_024658752.1"/>
</dbReference>
<dbReference type="KEGG" id="cne:CNJ00585"/>
<dbReference type="AlphaFoldDB" id="A0A0S2LIZ3"/>
<organism evidence="1 2">
    <name type="scientific">Cryptococcus deneoformans (strain JEC21 / ATCC MYA-565)</name>
    <name type="common">Cryptococcus neoformans var. neoformans serotype D</name>
    <dbReference type="NCBI Taxonomy" id="214684"/>
    <lineage>
        <taxon>Eukaryota</taxon>
        <taxon>Fungi</taxon>
        <taxon>Dikarya</taxon>
        <taxon>Basidiomycota</taxon>
        <taxon>Agaricomycotina</taxon>
        <taxon>Tremellomycetes</taxon>
        <taxon>Tremellales</taxon>
        <taxon>Cryptococcaceae</taxon>
        <taxon>Cryptococcus</taxon>
        <taxon>Cryptococcus neoformans species complex</taxon>
    </lineage>
</organism>
<keyword evidence="2" id="KW-1185">Reference proteome</keyword>
<sequence length="291" mass="32880">MMCIKHMLVYVLVFPLSASPPIFLACLGIAVLLRIKPCGYCLTLATILFLSSSPNSPFLKHSSPSLQSNQIQPLSSLPLDAPVPNRTWLTLNAGQIWDPCLVGYREMSKALEMERNTTSVAGHGGRQGRRLGGIWQEGSRAVKEYVLAVREGLRKGQRPALVEKVYQPKKTLVRLVSRREGLVEKSEERRYLPAFYVDWRYKGIGFVLDFGLKRSEEGLKWEIEEMLGRAWDREELKSMEKKNDWGGVSGETVDAIERSSTQAEETVVASEKVEAETKQSRWRKIPLVGSW</sequence>
<proteinExistence type="predicted"/>
<accession>A0A0S2LIZ3</accession>
<dbReference type="Proteomes" id="UP000002149">
    <property type="component" value="Chromosome 10"/>
</dbReference>
<gene>
    <name evidence="1" type="ordered locus">CNJ00585</name>
</gene>
<dbReference type="InParanoid" id="A0A0S2LIZ3"/>
<evidence type="ECO:0000313" key="1">
    <source>
        <dbReference type="EMBL" id="ALO60895.1"/>
    </source>
</evidence>